<proteinExistence type="predicted"/>
<protein>
    <recommendedName>
        <fullName evidence="4">DUF4408 domain-containing protein</fullName>
    </recommendedName>
</protein>
<keyword evidence="1" id="KW-1133">Transmembrane helix</keyword>
<dbReference type="EMBL" id="CM018045">
    <property type="protein sequence ID" value="KAA8528667.1"/>
    <property type="molecule type" value="Genomic_DNA"/>
</dbReference>
<dbReference type="AlphaFoldDB" id="A0A5J5AGT3"/>
<keyword evidence="1" id="KW-0472">Membrane</keyword>
<keyword evidence="1" id="KW-0812">Transmembrane</keyword>
<evidence type="ECO:0000313" key="2">
    <source>
        <dbReference type="EMBL" id="KAA8528667.1"/>
    </source>
</evidence>
<sequence length="224" mass="25993">MIRYRRLRNIVKLLHVLEVCVAFTLFSWLSTRLPNAVRISGEYIPQLSGYLLNPHLVFLIGNAIIIALVALYRQNYAGKNGGTDLFDDYIQNSERVASIVDIETQPPLTQQTTEHDKHIVCSLNAVAQMHCDAVDTAIKQATKEIRRFQRTQSEKLKRDLRVKPHRELCRSETETHRRIVPARNELRISSFNKVDTLSNEEFRRTIDAFILNHQSLMDWNIQIL</sequence>
<organism evidence="2 3">
    <name type="scientific">Nyssa sinensis</name>
    <dbReference type="NCBI Taxonomy" id="561372"/>
    <lineage>
        <taxon>Eukaryota</taxon>
        <taxon>Viridiplantae</taxon>
        <taxon>Streptophyta</taxon>
        <taxon>Embryophyta</taxon>
        <taxon>Tracheophyta</taxon>
        <taxon>Spermatophyta</taxon>
        <taxon>Magnoliopsida</taxon>
        <taxon>eudicotyledons</taxon>
        <taxon>Gunneridae</taxon>
        <taxon>Pentapetalae</taxon>
        <taxon>asterids</taxon>
        <taxon>Cornales</taxon>
        <taxon>Nyssaceae</taxon>
        <taxon>Nyssa</taxon>
    </lineage>
</organism>
<keyword evidence="3" id="KW-1185">Reference proteome</keyword>
<evidence type="ECO:0008006" key="4">
    <source>
        <dbReference type="Google" id="ProtNLM"/>
    </source>
</evidence>
<gene>
    <name evidence="2" type="ORF">F0562_036022</name>
</gene>
<feature type="transmembrane region" description="Helical" evidence="1">
    <location>
        <begin position="12"/>
        <end position="30"/>
    </location>
</feature>
<dbReference type="Proteomes" id="UP000325577">
    <property type="component" value="Linkage Group LG21"/>
</dbReference>
<dbReference type="PANTHER" id="PTHR33640">
    <property type="entry name" value="TRANSMEMBRANE PROTEIN"/>
    <property type="match status" value="1"/>
</dbReference>
<evidence type="ECO:0000313" key="3">
    <source>
        <dbReference type="Proteomes" id="UP000325577"/>
    </source>
</evidence>
<dbReference type="OrthoDB" id="1082160at2759"/>
<evidence type="ECO:0000256" key="1">
    <source>
        <dbReference type="SAM" id="Phobius"/>
    </source>
</evidence>
<dbReference type="PANTHER" id="PTHR33640:SF30">
    <property type="entry name" value="DUF4408 DOMAIN-CONTAINING PROTEIN"/>
    <property type="match status" value="1"/>
</dbReference>
<accession>A0A5J5AGT3</accession>
<feature type="transmembrane region" description="Helical" evidence="1">
    <location>
        <begin position="50"/>
        <end position="72"/>
    </location>
</feature>
<name>A0A5J5AGT3_9ASTE</name>
<reference evidence="2 3" key="1">
    <citation type="submission" date="2019-09" db="EMBL/GenBank/DDBJ databases">
        <title>A chromosome-level genome assembly of the Chinese tupelo Nyssa sinensis.</title>
        <authorList>
            <person name="Yang X."/>
            <person name="Kang M."/>
            <person name="Yang Y."/>
            <person name="Xiong H."/>
            <person name="Wang M."/>
            <person name="Zhang Z."/>
            <person name="Wang Z."/>
            <person name="Wu H."/>
            <person name="Ma T."/>
            <person name="Liu J."/>
            <person name="Xi Z."/>
        </authorList>
    </citation>
    <scope>NUCLEOTIDE SEQUENCE [LARGE SCALE GENOMIC DNA]</scope>
    <source>
        <strain evidence="2">J267</strain>
        <tissue evidence="2">Leaf</tissue>
    </source>
</reference>